<dbReference type="SUPFAM" id="SSF55961">
    <property type="entry name" value="Bet v1-like"/>
    <property type="match status" value="1"/>
</dbReference>
<organism evidence="3 4">
    <name type="scientific">Paenibacillus nasutitermitis</name>
    <dbReference type="NCBI Taxonomy" id="1652958"/>
    <lineage>
        <taxon>Bacteria</taxon>
        <taxon>Bacillati</taxon>
        <taxon>Bacillota</taxon>
        <taxon>Bacilli</taxon>
        <taxon>Bacillales</taxon>
        <taxon>Paenibacillaceae</taxon>
        <taxon>Paenibacillus</taxon>
    </lineage>
</organism>
<dbReference type="Proteomes" id="UP000612456">
    <property type="component" value="Unassembled WGS sequence"/>
</dbReference>
<dbReference type="AlphaFoldDB" id="A0A916ZI83"/>
<dbReference type="InterPro" id="IPR023393">
    <property type="entry name" value="START-like_dom_sf"/>
</dbReference>
<gene>
    <name evidence="3" type="ORF">GCM10010911_65600</name>
</gene>
<name>A0A916ZI83_9BACL</name>
<comment type="similarity">
    <text evidence="1">Belongs to the AHA1 family.</text>
</comment>
<sequence>MNKATIISESGKQEIIIRRIFDAPRELVFKSWTDPESIPEWWGPSRLTTSVDKMEVRKGGIWRYIQRDSNANEYVFNGVYHDVVSPERLIHTFEFEGMPGQIGLVTVTFEDEPEGKTMFTETSLYPSVEAREAVLQSGMAEGATELMDRFAELLAKRQAL</sequence>
<dbReference type="EMBL" id="BMHP01000009">
    <property type="protein sequence ID" value="GGD97709.1"/>
    <property type="molecule type" value="Genomic_DNA"/>
</dbReference>
<dbReference type="Gene3D" id="3.30.530.20">
    <property type="match status" value="1"/>
</dbReference>
<keyword evidence="4" id="KW-1185">Reference proteome</keyword>
<comment type="caution">
    <text evidence="3">The sequence shown here is derived from an EMBL/GenBank/DDBJ whole genome shotgun (WGS) entry which is preliminary data.</text>
</comment>
<dbReference type="Pfam" id="PF08327">
    <property type="entry name" value="AHSA1"/>
    <property type="match status" value="1"/>
</dbReference>
<dbReference type="InterPro" id="IPR013538">
    <property type="entry name" value="ASHA1/2-like_C"/>
</dbReference>
<evidence type="ECO:0000313" key="3">
    <source>
        <dbReference type="EMBL" id="GGD97709.1"/>
    </source>
</evidence>
<protein>
    <submittedName>
        <fullName evidence="3">ATPase</fullName>
    </submittedName>
</protein>
<reference evidence="3" key="1">
    <citation type="journal article" date="2014" name="Int. J. Syst. Evol. Microbiol.">
        <title>Complete genome sequence of Corynebacterium casei LMG S-19264T (=DSM 44701T), isolated from a smear-ripened cheese.</title>
        <authorList>
            <consortium name="US DOE Joint Genome Institute (JGI-PGF)"/>
            <person name="Walter F."/>
            <person name="Albersmeier A."/>
            <person name="Kalinowski J."/>
            <person name="Ruckert C."/>
        </authorList>
    </citation>
    <scope>NUCLEOTIDE SEQUENCE</scope>
    <source>
        <strain evidence="3">CGMCC 1.15178</strain>
    </source>
</reference>
<dbReference type="CDD" id="cd07826">
    <property type="entry name" value="SRPBCC_CalC_Aha1-like_9"/>
    <property type="match status" value="1"/>
</dbReference>
<dbReference type="RefSeq" id="WP_229750697.1">
    <property type="nucleotide sequence ID" value="NZ_BMHP01000009.1"/>
</dbReference>
<accession>A0A916ZI83</accession>
<reference evidence="3" key="2">
    <citation type="submission" date="2020-09" db="EMBL/GenBank/DDBJ databases">
        <authorList>
            <person name="Sun Q."/>
            <person name="Zhou Y."/>
        </authorList>
    </citation>
    <scope>NUCLEOTIDE SEQUENCE</scope>
    <source>
        <strain evidence="3">CGMCC 1.15178</strain>
    </source>
</reference>
<proteinExistence type="inferred from homology"/>
<evidence type="ECO:0000313" key="4">
    <source>
        <dbReference type="Proteomes" id="UP000612456"/>
    </source>
</evidence>
<feature type="domain" description="Activator of Hsp90 ATPase homologue 1/2-like C-terminal" evidence="2">
    <location>
        <begin position="22"/>
        <end position="154"/>
    </location>
</feature>
<evidence type="ECO:0000256" key="1">
    <source>
        <dbReference type="ARBA" id="ARBA00006817"/>
    </source>
</evidence>
<evidence type="ECO:0000259" key="2">
    <source>
        <dbReference type="Pfam" id="PF08327"/>
    </source>
</evidence>